<evidence type="ECO:0000313" key="2">
    <source>
        <dbReference type="Proteomes" id="UP001060085"/>
    </source>
</evidence>
<dbReference type="EMBL" id="CM044702">
    <property type="protein sequence ID" value="KAI5676064.1"/>
    <property type="molecule type" value="Genomic_DNA"/>
</dbReference>
<reference evidence="2" key="1">
    <citation type="journal article" date="2023" name="Nat. Plants">
        <title>Single-cell RNA sequencing provides a high-resolution roadmap for understanding the multicellular compartmentation of specialized metabolism.</title>
        <authorList>
            <person name="Sun S."/>
            <person name="Shen X."/>
            <person name="Li Y."/>
            <person name="Li Y."/>
            <person name="Wang S."/>
            <person name="Li R."/>
            <person name="Zhang H."/>
            <person name="Shen G."/>
            <person name="Guo B."/>
            <person name="Wei J."/>
            <person name="Xu J."/>
            <person name="St-Pierre B."/>
            <person name="Chen S."/>
            <person name="Sun C."/>
        </authorList>
    </citation>
    <scope>NUCLEOTIDE SEQUENCE [LARGE SCALE GENOMIC DNA]</scope>
</reference>
<dbReference type="Proteomes" id="UP001060085">
    <property type="component" value="Linkage Group LG02"/>
</dbReference>
<protein>
    <submittedName>
        <fullName evidence="1">Uncharacterized protein</fullName>
    </submittedName>
</protein>
<organism evidence="1 2">
    <name type="scientific">Catharanthus roseus</name>
    <name type="common">Madagascar periwinkle</name>
    <name type="synonym">Vinca rosea</name>
    <dbReference type="NCBI Taxonomy" id="4058"/>
    <lineage>
        <taxon>Eukaryota</taxon>
        <taxon>Viridiplantae</taxon>
        <taxon>Streptophyta</taxon>
        <taxon>Embryophyta</taxon>
        <taxon>Tracheophyta</taxon>
        <taxon>Spermatophyta</taxon>
        <taxon>Magnoliopsida</taxon>
        <taxon>eudicotyledons</taxon>
        <taxon>Gunneridae</taxon>
        <taxon>Pentapetalae</taxon>
        <taxon>asterids</taxon>
        <taxon>lamiids</taxon>
        <taxon>Gentianales</taxon>
        <taxon>Apocynaceae</taxon>
        <taxon>Rauvolfioideae</taxon>
        <taxon>Vinceae</taxon>
        <taxon>Catharanthinae</taxon>
        <taxon>Catharanthus</taxon>
    </lineage>
</organism>
<name>A0ACC0BTY2_CATRO</name>
<comment type="caution">
    <text evidence="1">The sequence shown here is derived from an EMBL/GenBank/DDBJ whole genome shotgun (WGS) entry which is preliminary data.</text>
</comment>
<evidence type="ECO:0000313" key="1">
    <source>
        <dbReference type="EMBL" id="KAI5676064.1"/>
    </source>
</evidence>
<gene>
    <name evidence="1" type="ORF">M9H77_07014</name>
</gene>
<sequence length="106" mass="12403">MAYSKLAREMSNFRKYGDYGGNAYSGSNHIDGNFTPRRQMGIGNFSSYTKTFDNIPHDDYGGYEGVSDIYDYCKNSPYDYYKGYHYRYDYGDQRCGREVNHEELVD</sequence>
<proteinExistence type="predicted"/>
<accession>A0ACC0BTY2</accession>
<keyword evidence="2" id="KW-1185">Reference proteome</keyword>